<organism evidence="1 2">
    <name type="scientific">Panagrolaimus sp. PS1159</name>
    <dbReference type="NCBI Taxonomy" id="55785"/>
    <lineage>
        <taxon>Eukaryota</taxon>
        <taxon>Metazoa</taxon>
        <taxon>Ecdysozoa</taxon>
        <taxon>Nematoda</taxon>
        <taxon>Chromadorea</taxon>
        <taxon>Rhabditida</taxon>
        <taxon>Tylenchina</taxon>
        <taxon>Panagrolaimomorpha</taxon>
        <taxon>Panagrolaimoidea</taxon>
        <taxon>Panagrolaimidae</taxon>
        <taxon>Panagrolaimus</taxon>
    </lineage>
</organism>
<name>A0AC35ERM3_9BILA</name>
<dbReference type="Proteomes" id="UP000887580">
    <property type="component" value="Unplaced"/>
</dbReference>
<dbReference type="WBParaSite" id="PS1159_v2.g10243.t1">
    <property type="protein sequence ID" value="PS1159_v2.g10243.t1"/>
    <property type="gene ID" value="PS1159_v2.g10243"/>
</dbReference>
<sequence length="113" mass="12864">MNVSSLKCIEAFNHYLYCEIGGEVSKEVHVRLGIVHKICGDFEKSRKHFCCALDDLRKTPLFSESEIRFHIAHCFDAAGDSKAAFEEYTKLKSDPIVQQDKRLLANVFRALGK</sequence>
<evidence type="ECO:0000313" key="2">
    <source>
        <dbReference type="WBParaSite" id="PS1159_v2.g10243.t1"/>
    </source>
</evidence>
<protein>
    <submittedName>
        <fullName evidence="2">Uncharacterized protein</fullName>
    </submittedName>
</protein>
<accession>A0AC35ERM3</accession>
<proteinExistence type="predicted"/>
<evidence type="ECO:0000313" key="1">
    <source>
        <dbReference type="Proteomes" id="UP000887580"/>
    </source>
</evidence>
<reference evidence="2" key="1">
    <citation type="submission" date="2022-11" db="UniProtKB">
        <authorList>
            <consortium name="WormBaseParasite"/>
        </authorList>
    </citation>
    <scope>IDENTIFICATION</scope>
</reference>